<dbReference type="PROSITE" id="PS51625">
    <property type="entry name" value="SAM_MT_TRMB"/>
    <property type="match status" value="1"/>
</dbReference>
<keyword evidence="4 7" id="KW-0808">Transferase</keyword>
<comment type="similarity">
    <text evidence="7">Belongs to the class I-like SAM-binding methyltransferase superfamily. TrmB family.</text>
</comment>
<protein>
    <recommendedName>
        <fullName evidence="7">tRNA (guanine-N(7)-)-methyltransferase</fullName>
        <ecNumber evidence="7">2.1.1.33</ecNumber>
    </recommendedName>
    <alternativeName>
        <fullName evidence="7">tRNA (guanine(46)-N(7))-methyltransferase</fullName>
    </alternativeName>
    <alternativeName>
        <fullName evidence="7">tRNA(m7G46)-methyltransferase</fullName>
    </alternativeName>
</protein>
<keyword evidence="6 7" id="KW-0819">tRNA processing</keyword>
<keyword evidence="9" id="KW-1185">Reference proteome</keyword>
<dbReference type="HAMAP" id="MF_01057">
    <property type="entry name" value="tRNA_methyltr_TrmB"/>
    <property type="match status" value="1"/>
</dbReference>
<feature type="binding site" evidence="7">
    <location>
        <position position="42"/>
    </location>
    <ligand>
        <name>S-adenosyl-L-methionine</name>
        <dbReference type="ChEBI" id="CHEBI:59789"/>
    </ligand>
</feature>
<evidence type="ECO:0000256" key="4">
    <source>
        <dbReference type="ARBA" id="ARBA00022679"/>
    </source>
</evidence>
<feature type="binding site" evidence="7">
    <location>
        <position position="120"/>
    </location>
    <ligand>
        <name>substrate</name>
    </ligand>
</feature>
<feature type="binding site" evidence="7">
    <location>
        <position position="116"/>
    </location>
    <ligand>
        <name>S-adenosyl-L-methionine</name>
        <dbReference type="ChEBI" id="CHEBI:59789"/>
    </ligand>
</feature>
<comment type="pathway">
    <text evidence="7">tRNA modification; N(7)-methylguanine-tRNA biosynthesis.</text>
</comment>
<dbReference type="NCBIfam" id="NF001080">
    <property type="entry name" value="PRK00121.2-2"/>
    <property type="match status" value="1"/>
</dbReference>
<evidence type="ECO:0000256" key="5">
    <source>
        <dbReference type="ARBA" id="ARBA00022691"/>
    </source>
</evidence>
<dbReference type="EMBL" id="BAABFA010000004">
    <property type="protein sequence ID" value="GAA4460227.1"/>
    <property type="molecule type" value="Genomic_DNA"/>
</dbReference>
<accession>A0ABP8N2L2</accession>
<evidence type="ECO:0000313" key="8">
    <source>
        <dbReference type="EMBL" id="GAA4460227.1"/>
    </source>
</evidence>
<dbReference type="NCBIfam" id="TIGR00091">
    <property type="entry name" value="tRNA (guanosine(46)-N7)-methyltransferase TrmB"/>
    <property type="match status" value="1"/>
</dbReference>
<comment type="function">
    <text evidence="2 7">Catalyzes the formation of N(7)-methylguanine at position 46 (m7G46) in tRNA.</text>
</comment>
<feature type="binding site" evidence="7">
    <location>
        <position position="150"/>
    </location>
    <ligand>
        <name>substrate</name>
    </ligand>
</feature>
<proteinExistence type="inferred from homology"/>
<gene>
    <name evidence="7 8" type="primary">trmB</name>
    <name evidence="8" type="ORF">GCM10023093_02510</name>
</gene>
<sequence length="252" mass="28796">MGHKKLVKFRAIETYRNVLQYPENIKGSWHTVFGNDNPITLELACGKGEYSVGLGRQYPDRNFLGVDIKGNRIYTGAKTALEEGLNNIAFLRTHISHITKYFNANDIEEIWIIFPDPFLKKESNRLTHARYLYLYEQILRPDGRINLKTDSKELYDFTLEVIAEQGCYVHENIADVYGQGKAIGPLAIQTFYEKMHLAEGRTIYFLSFSLPATGVKLTGRFNKEPLPEAMPILAMEQEEIKEGNTEEALEPA</sequence>
<dbReference type="SUPFAM" id="SSF53335">
    <property type="entry name" value="S-adenosyl-L-methionine-dependent methyltransferases"/>
    <property type="match status" value="1"/>
</dbReference>
<evidence type="ECO:0000313" key="9">
    <source>
        <dbReference type="Proteomes" id="UP001500067"/>
    </source>
</evidence>
<dbReference type="InterPro" id="IPR003358">
    <property type="entry name" value="tRNA_(Gua-N-7)_MeTrfase_Trmb"/>
</dbReference>
<dbReference type="InterPro" id="IPR029063">
    <property type="entry name" value="SAM-dependent_MTases_sf"/>
</dbReference>
<comment type="caution">
    <text evidence="7">Lacks conserved residue(s) required for the propagation of feature annotation.</text>
</comment>
<dbReference type="Gene3D" id="3.40.50.150">
    <property type="entry name" value="Vaccinia Virus protein VP39"/>
    <property type="match status" value="1"/>
</dbReference>
<dbReference type="Pfam" id="PF02390">
    <property type="entry name" value="Methyltransf_4"/>
    <property type="match status" value="1"/>
</dbReference>
<comment type="catalytic activity">
    <reaction evidence="1 7">
        <text>guanosine(46) in tRNA + S-adenosyl-L-methionine = N(7)-methylguanosine(46) in tRNA + S-adenosyl-L-homocysteine</text>
        <dbReference type="Rhea" id="RHEA:42708"/>
        <dbReference type="Rhea" id="RHEA-COMP:10188"/>
        <dbReference type="Rhea" id="RHEA-COMP:10189"/>
        <dbReference type="ChEBI" id="CHEBI:57856"/>
        <dbReference type="ChEBI" id="CHEBI:59789"/>
        <dbReference type="ChEBI" id="CHEBI:74269"/>
        <dbReference type="ChEBI" id="CHEBI:74480"/>
        <dbReference type="EC" id="2.1.1.33"/>
    </reaction>
</comment>
<dbReference type="PANTHER" id="PTHR23417">
    <property type="entry name" value="3-DEOXY-D-MANNO-OCTULOSONIC-ACID TRANSFERASE/TRNA GUANINE-N 7 - -METHYLTRANSFERASE"/>
    <property type="match status" value="1"/>
</dbReference>
<comment type="caution">
    <text evidence="8">The sequence shown here is derived from an EMBL/GenBank/DDBJ whole genome shotgun (WGS) entry which is preliminary data.</text>
</comment>
<dbReference type="Proteomes" id="UP001500067">
    <property type="component" value="Unassembled WGS sequence"/>
</dbReference>
<dbReference type="RefSeq" id="WP_345077319.1">
    <property type="nucleotide sequence ID" value="NZ_BAABFA010000004.1"/>
</dbReference>
<evidence type="ECO:0000256" key="6">
    <source>
        <dbReference type="ARBA" id="ARBA00022694"/>
    </source>
</evidence>
<dbReference type="EC" id="2.1.1.33" evidence="7"/>
<name>A0ABP8N2L2_9BACT</name>
<organism evidence="8 9">
    <name type="scientific">Nemorincola caseinilytica</name>
    <dbReference type="NCBI Taxonomy" id="2054315"/>
    <lineage>
        <taxon>Bacteria</taxon>
        <taxon>Pseudomonadati</taxon>
        <taxon>Bacteroidota</taxon>
        <taxon>Chitinophagia</taxon>
        <taxon>Chitinophagales</taxon>
        <taxon>Chitinophagaceae</taxon>
        <taxon>Nemorincola</taxon>
    </lineage>
</organism>
<reference evidence="9" key="1">
    <citation type="journal article" date="2019" name="Int. J. Syst. Evol. Microbiol.">
        <title>The Global Catalogue of Microorganisms (GCM) 10K type strain sequencing project: providing services to taxonomists for standard genome sequencing and annotation.</title>
        <authorList>
            <consortium name="The Broad Institute Genomics Platform"/>
            <consortium name="The Broad Institute Genome Sequencing Center for Infectious Disease"/>
            <person name="Wu L."/>
            <person name="Ma J."/>
        </authorList>
    </citation>
    <scope>NUCLEOTIDE SEQUENCE [LARGE SCALE GENOMIC DNA]</scope>
    <source>
        <strain evidence="9">JCM 32105</strain>
    </source>
</reference>
<dbReference type="InterPro" id="IPR055361">
    <property type="entry name" value="tRNA_methyltr_TrmB_bact"/>
</dbReference>
<evidence type="ECO:0000256" key="7">
    <source>
        <dbReference type="HAMAP-Rule" id="MF_01057"/>
    </source>
</evidence>
<feature type="binding site" evidence="7">
    <location>
        <position position="67"/>
    </location>
    <ligand>
        <name>S-adenosyl-L-methionine</name>
        <dbReference type="ChEBI" id="CHEBI:59789"/>
    </ligand>
</feature>
<evidence type="ECO:0000256" key="1">
    <source>
        <dbReference type="ARBA" id="ARBA00000142"/>
    </source>
</evidence>
<keyword evidence="5 7" id="KW-0949">S-adenosyl-L-methionine</keyword>
<dbReference type="PANTHER" id="PTHR23417:SF14">
    <property type="entry name" value="PENTACOTRIPEPTIDE-REPEAT REGION OF PRORP DOMAIN-CONTAINING PROTEIN"/>
    <property type="match status" value="1"/>
</dbReference>
<feature type="binding site" evidence="7">
    <location>
        <begin position="190"/>
        <end position="193"/>
    </location>
    <ligand>
        <name>substrate</name>
    </ligand>
</feature>
<evidence type="ECO:0000256" key="2">
    <source>
        <dbReference type="ARBA" id="ARBA00003015"/>
    </source>
</evidence>
<keyword evidence="3 7" id="KW-0489">Methyltransferase</keyword>
<evidence type="ECO:0000256" key="3">
    <source>
        <dbReference type="ARBA" id="ARBA00022603"/>
    </source>
</evidence>